<dbReference type="GO" id="GO:0004107">
    <property type="term" value="F:chorismate synthase activity"/>
    <property type="evidence" value="ECO:0007669"/>
    <property type="project" value="UniProtKB-UniRule"/>
</dbReference>
<sequence>MGSMYGRLFRVATFGESHGPAVGVIVEGAPAGMQLTAKHIQDELDKRRPGLNVYVSQRTEDDAVEILSGVVDERTIGSPIAMIVRNTGQRSGDYKDIAHLFRPGHADYTYFKKYGIAPQPGGGRASGRETVGRVAAGAIAKRILAEHLGAQVAAYTIQIGSVKAKEIHADYAGKHPLRCADPSCAEAMEAEVKRVAAAGDSIGGVVEIIATGVPAGLGDPVFEKLDALLAAALMSIGGVKGVEFGEGFGAVRMKGSEHNDQMGTTGFLSNHAGGILGGISTGQPIVMRTAVKPTASIAIHQKTIDVSGQSADISVKGRHDPCLCPRIAAVAEAMTAIVLADAWLVHNATTGIRK</sequence>
<dbReference type="PROSITE" id="PS00787">
    <property type="entry name" value="CHORISMATE_SYNTHASE_1"/>
    <property type="match status" value="1"/>
</dbReference>
<dbReference type="SUPFAM" id="SSF103263">
    <property type="entry name" value="Chorismate synthase, AroC"/>
    <property type="match status" value="1"/>
</dbReference>
<feature type="binding site" evidence="7">
    <location>
        <begin position="124"/>
        <end position="126"/>
    </location>
    <ligand>
        <name>FMN</name>
        <dbReference type="ChEBI" id="CHEBI:58210"/>
    </ligand>
</feature>
<dbReference type="GO" id="GO:0008652">
    <property type="term" value="P:amino acid biosynthetic process"/>
    <property type="evidence" value="ECO:0007669"/>
    <property type="project" value="UniProtKB-KW"/>
</dbReference>
<dbReference type="EMBL" id="DTGT01000235">
    <property type="protein sequence ID" value="HGH61110.1"/>
    <property type="molecule type" value="Genomic_DNA"/>
</dbReference>
<dbReference type="PIRSF" id="PIRSF001456">
    <property type="entry name" value="Chorismate_synth"/>
    <property type="match status" value="1"/>
</dbReference>
<dbReference type="InterPro" id="IPR020541">
    <property type="entry name" value="Chorismate_synthase_CS"/>
</dbReference>
<keyword evidence="7" id="KW-0521">NADP</keyword>
<dbReference type="AlphaFoldDB" id="A0A7C4EU01"/>
<comment type="similarity">
    <text evidence="2 7 8">Belongs to the chorismate synthase family.</text>
</comment>
<feature type="binding site" evidence="7">
    <location>
        <position position="47"/>
    </location>
    <ligand>
        <name>NADP(+)</name>
        <dbReference type="ChEBI" id="CHEBI:58349"/>
    </ligand>
</feature>
<dbReference type="GO" id="GO:0010181">
    <property type="term" value="F:FMN binding"/>
    <property type="evidence" value="ECO:0007669"/>
    <property type="project" value="TreeGrafter"/>
</dbReference>
<evidence type="ECO:0000256" key="5">
    <source>
        <dbReference type="ARBA" id="ARBA00023141"/>
    </source>
</evidence>
<protein>
    <recommendedName>
        <fullName evidence="3 7">Chorismate synthase</fullName>
        <shortName evidence="7">CS</shortName>
        <ecNumber evidence="3 7">4.2.3.5</ecNumber>
    </recommendedName>
    <alternativeName>
        <fullName evidence="7">5-enolpyruvylshikimate-3-phosphate phospholyase</fullName>
    </alternativeName>
</protein>
<evidence type="ECO:0000256" key="4">
    <source>
        <dbReference type="ARBA" id="ARBA00022605"/>
    </source>
</evidence>
<dbReference type="CDD" id="cd07304">
    <property type="entry name" value="Chorismate_synthase"/>
    <property type="match status" value="1"/>
</dbReference>
<dbReference type="NCBIfam" id="NF003793">
    <property type="entry name" value="PRK05382.1"/>
    <property type="match status" value="1"/>
</dbReference>
<comment type="caution">
    <text evidence="7">Lacks conserved residue(s) required for the propagation of feature annotation.</text>
</comment>
<dbReference type="Gene3D" id="3.60.150.10">
    <property type="entry name" value="Chorismate synthase AroC"/>
    <property type="match status" value="1"/>
</dbReference>
<dbReference type="PANTHER" id="PTHR21085:SF0">
    <property type="entry name" value="CHORISMATE SYNTHASE"/>
    <property type="match status" value="1"/>
</dbReference>
<dbReference type="GO" id="GO:0005829">
    <property type="term" value="C:cytosol"/>
    <property type="evidence" value="ECO:0007669"/>
    <property type="project" value="TreeGrafter"/>
</dbReference>
<evidence type="ECO:0000256" key="1">
    <source>
        <dbReference type="ARBA" id="ARBA00005044"/>
    </source>
</evidence>
<keyword evidence="6 7" id="KW-0456">Lyase</keyword>
<dbReference type="NCBIfam" id="TIGR00033">
    <property type="entry name" value="aroC"/>
    <property type="match status" value="1"/>
</dbReference>
<keyword evidence="7" id="KW-0274">FAD</keyword>
<proteinExistence type="inferred from homology"/>
<dbReference type="PANTHER" id="PTHR21085">
    <property type="entry name" value="CHORISMATE SYNTHASE"/>
    <property type="match status" value="1"/>
</dbReference>
<comment type="cofactor">
    <cofactor evidence="7 8">
        <name>FMNH2</name>
        <dbReference type="ChEBI" id="CHEBI:57618"/>
    </cofactor>
    <text evidence="7 8">Reduced FMN (FMNH(2)).</text>
</comment>
<dbReference type="HAMAP" id="MF_00300">
    <property type="entry name" value="Chorismate_synth"/>
    <property type="match status" value="1"/>
</dbReference>
<dbReference type="InterPro" id="IPR000453">
    <property type="entry name" value="Chorismate_synth"/>
</dbReference>
<evidence type="ECO:0000256" key="6">
    <source>
        <dbReference type="ARBA" id="ARBA00023239"/>
    </source>
</evidence>
<comment type="catalytic activity">
    <reaction evidence="7 8">
        <text>5-O-(1-carboxyvinyl)-3-phosphoshikimate = chorismate + phosphate</text>
        <dbReference type="Rhea" id="RHEA:21020"/>
        <dbReference type="ChEBI" id="CHEBI:29748"/>
        <dbReference type="ChEBI" id="CHEBI:43474"/>
        <dbReference type="ChEBI" id="CHEBI:57701"/>
        <dbReference type="EC" id="4.2.3.5"/>
    </reaction>
</comment>
<dbReference type="PROSITE" id="PS00788">
    <property type="entry name" value="CHORISMATE_SYNTHASE_2"/>
    <property type="match status" value="1"/>
</dbReference>
<comment type="function">
    <text evidence="7">Catalyzes the anti-1,4-elimination of the C-3 phosphate and the C-6 proR hydrogen from 5-enolpyruvylshikimate-3-phosphate (EPSP) to yield chorismate, which is the branch point compound that serves as the starting substrate for the three terminal pathways of aromatic amino acid biosynthesis. This reaction introduces a second double bond into the aromatic ring system.</text>
</comment>
<organism evidence="9">
    <name type="scientific">Desulfomonile tiedjei</name>
    <dbReference type="NCBI Taxonomy" id="2358"/>
    <lineage>
        <taxon>Bacteria</taxon>
        <taxon>Pseudomonadati</taxon>
        <taxon>Thermodesulfobacteriota</taxon>
        <taxon>Desulfomonilia</taxon>
        <taxon>Desulfomonilales</taxon>
        <taxon>Desulfomonilaceae</taxon>
        <taxon>Desulfomonile</taxon>
    </lineage>
</organism>
<evidence type="ECO:0000313" key="9">
    <source>
        <dbReference type="EMBL" id="HGH61110.1"/>
    </source>
</evidence>
<dbReference type="Pfam" id="PF01264">
    <property type="entry name" value="Chorismate_synt"/>
    <property type="match status" value="1"/>
</dbReference>
<feature type="binding site" evidence="7">
    <location>
        <position position="277"/>
    </location>
    <ligand>
        <name>FMN</name>
        <dbReference type="ChEBI" id="CHEBI:58210"/>
    </ligand>
</feature>
<dbReference type="UniPathway" id="UPA00053">
    <property type="reaction ID" value="UER00090"/>
</dbReference>
<dbReference type="PROSITE" id="PS00789">
    <property type="entry name" value="CHORISMATE_SYNTHASE_3"/>
    <property type="match status" value="1"/>
</dbReference>
<evidence type="ECO:0000256" key="8">
    <source>
        <dbReference type="RuleBase" id="RU000605"/>
    </source>
</evidence>
<comment type="pathway">
    <text evidence="1 7 8">Metabolic intermediate biosynthesis; chorismate biosynthesis; chorismate from D-erythrose 4-phosphate and phosphoenolpyruvate: step 7/7.</text>
</comment>
<keyword evidence="7" id="KW-0288">FMN</keyword>
<dbReference type="InterPro" id="IPR035904">
    <property type="entry name" value="Chorismate_synth_AroC_sf"/>
</dbReference>
<reference evidence="9" key="1">
    <citation type="journal article" date="2020" name="mSystems">
        <title>Genome- and Community-Level Interaction Insights into Carbon Utilization and Element Cycling Functions of Hydrothermarchaeota in Hydrothermal Sediment.</title>
        <authorList>
            <person name="Zhou Z."/>
            <person name="Liu Y."/>
            <person name="Xu W."/>
            <person name="Pan J."/>
            <person name="Luo Z.H."/>
            <person name="Li M."/>
        </authorList>
    </citation>
    <scope>NUCLEOTIDE SEQUENCE [LARGE SCALE GENOMIC DNA]</scope>
    <source>
        <strain evidence="9">SpSt-769</strain>
    </source>
</reference>
<keyword evidence="7" id="KW-0285">Flavoprotein</keyword>
<dbReference type="GO" id="GO:0009073">
    <property type="term" value="P:aromatic amino acid family biosynthetic process"/>
    <property type="evidence" value="ECO:0007669"/>
    <property type="project" value="UniProtKB-KW"/>
</dbReference>
<dbReference type="EC" id="4.2.3.5" evidence="3 7"/>
<evidence type="ECO:0000256" key="7">
    <source>
        <dbReference type="HAMAP-Rule" id="MF_00300"/>
    </source>
</evidence>
<accession>A0A7C4EU01</accession>
<comment type="caution">
    <text evidence="9">The sequence shown here is derived from an EMBL/GenBank/DDBJ whole genome shotgun (WGS) entry which is preliminary data.</text>
</comment>
<feature type="binding site" evidence="7">
    <location>
        <begin position="292"/>
        <end position="296"/>
    </location>
    <ligand>
        <name>FMN</name>
        <dbReference type="ChEBI" id="CHEBI:58210"/>
    </ligand>
</feature>
<evidence type="ECO:0000256" key="3">
    <source>
        <dbReference type="ARBA" id="ARBA00013036"/>
    </source>
</evidence>
<feature type="binding site" evidence="7">
    <location>
        <position position="318"/>
    </location>
    <ligand>
        <name>FMN</name>
        <dbReference type="ChEBI" id="CHEBI:58210"/>
    </ligand>
</feature>
<name>A0A7C4EU01_9BACT</name>
<evidence type="ECO:0000256" key="2">
    <source>
        <dbReference type="ARBA" id="ARBA00008014"/>
    </source>
</evidence>
<dbReference type="GO" id="GO:0009423">
    <property type="term" value="P:chorismate biosynthetic process"/>
    <property type="evidence" value="ECO:0007669"/>
    <property type="project" value="UniProtKB-UniRule"/>
</dbReference>
<keyword evidence="5 7" id="KW-0057">Aromatic amino acid biosynthesis</keyword>
<gene>
    <name evidence="7" type="primary">aroC</name>
    <name evidence="9" type="ORF">ENV54_07425</name>
</gene>
<comment type="subunit">
    <text evidence="7">Homotetramer.</text>
</comment>
<keyword evidence="4 7" id="KW-0028">Amino-acid biosynthesis</keyword>